<dbReference type="PANTHER" id="PTHR23252">
    <property type="entry name" value="INTIMAL THICKNESS RECEPTOR-RELATED"/>
    <property type="match status" value="1"/>
</dbReference>
<feature type="transmembrane region" description="Helical" evidence="1">
    <location>
        <begin position="33"/>
        <end position="51"/>
    </location>
</feature>
<comment type="caution">
    <text evidence="3">The sequence shown here is derived from an EMBL/GenBank/DDBJ whole genome shotgun (WGS) entry which is preliminary data.</text>
</comment>
<gene>
    <name evidence="3" type="ORF">PoB_001737600</name>
</gene>
<dbReference type="EMBL" id="BLXT01002074">
    <property type="protein sequence ID" value="GFN90870.1"/>
    <property type="molecule type" value="Genomic_DNA"/>
</dbReference>
<sequence length="367" mass="41118">MIFARQTTVVMYRQSLMYDLRHSGISLFQRTFFINYSSLLLLVINLCIFCSESKTVHGVFNSYLAQAGKGQYVTSFSFHGDAILNFTVNTTGVDAKLHLFVSEDWKDAAGDPNCYRRLAKARAIIRIDSTSRSQSVSHYMYPRIWHIVYADLYTCESGRPAVPQEVPNFIRYKIELFNPDSLGNPTEHFGDQETGLLKFYQLLTLIYFVVACVVAPQLWETLSKGGPMQLVIQLLTCSMSLQFVAVFIIIIHFYSLGHAVPIHHAIYAAQLVSWVVFSFSSFSVSLFPLALDQPEACSKSGFCPGHFTGLIVYVGAESRPELEAVPCAAQLCRDFFGGFKDPPCCHVCCQVKGIDSSRKEQAQTAIL</sequence>
<keyword evidence="1" id="KW-1133">Transmembrane helix</keyword>
<feature type="transmembrane region" description="Helical" evidence="1">
    <location>
        <begin position="231"/>
        <end position="254"/>
    </location>
</feature>
<protein>
    <submittedName>
        <fullName evidence="3">Integral membrane protein gpr180-like</fullName>
    </submittedName>
</protein>
<keyword evidence="4" id="KW-1185">Reference proteome</keyword>
<evidence type="ECO:0000259" key="2">
    <source>
        <dbReference type="Pfam" id="PF21870"/>
    </source>
</evidence>
<feature type="transmembrane region" description="Helical" evidence="1">
    <location>
        <begin position="199"/>
        <end position="219"/>
    </location>
</feature>
<accession>A0AAV3Z4S7</accession>
<name>A0AAV3Z4S7_9GAST</name>
<evidence type="ECO:0000313" key="4">
    <source>
        <dbReference type="Proteomes" id="UP000735302"/>
    </source>
</evidence>
<keyword evidence="1" id="KW-0812">Transmembrane</keyword>
<feature type="transmembrane region" description="Helical" evidence="1">
    <location>
        <begin position="266"/>
        <end position="291"/>
    </location>
</feature>
<evidence type="ECO:0000313" key="3">
    <source>
        <dbReference type="EMBL" id="GFN90870.1"/>
    </source>
</evidence>
<dbReference type="AlphaFoldDB" id="A0AAV3Z4S7"/>
<reference evidence="3 4" key="1">
    <citation type="journal article" date="2021" name="Elife">
        <title>Chloroplast acquisition without the gene transfer in kleptoplastic sea slugs, Plakobranchus ocellatus.</title>
        <authorList>
            <person name="Maeda T."/>
            <person name="Takahashi S."/>
            <person name="Yoshida T."/>
            <person name="Shimamura S."/>
            <person name="Takaki Y."/>
            <person name="Nagai Y."/>
            <person name="Toyoda A."/>
            <person name="Suzuki Y."/>
            <person name="Arimoto A."/>
            <person name="Ishii H."/>
            <person name="Satoh N."/>
            <person name="Nishiyama T."/>
            <person name="Hasebe M."/>
            <person name="Maruyama T."/>
            <person name="Minagawa J."/>
            <person name="Obokata J."/>
            <person name="Shigenobu S."/>
        </authorList>
    </citation>
    <scope>NUCLEOTIDE SEQUENCE [LARGE SCALE GENOMIC DNA]</scope>
</reference>
<dbReference type="PANTHER" id="PTHR23252:SF29">
    <property type="entry name" value="INTEGRAL MEMBRANE PROTEIN GPR180"/>
    <property type="match status" value="1"/>
</dbReference>
<dbReference type="InterPro" id="IPR053880">
    <property type="entry name" value="GPR180-like_N"/>
</dbReference>
<organism evidence="3 4">
    <name type="scientific">Plakobranchus ocellatus</name>
    <dbReference type="NCBI Taxonomy" id="259542"/>
    <lineage>
        <taxon>Eukaryota</taxon>
        <taxon>Metazoa</taxon>
        <taxon>Spiralia</taxon>
        <taxon>Lophotrochozoa</taxon>
        <taxon>Mollusca</taxon>
        <taxon>Gastropoda</taxon>
        <taxon>Heterobranchia</taxon>
        <taxon>Euthyneura</taxon>
        <taxon>Panpulmonata</taxon>
        <taxon>Sacoglossa</taxon>
        <taxon>Placobranchoidea</taxon>
        <taxon>Plakobranchidae</taxon>
        <taxon>Plakobranchus</taxon>
    </lineage>
</organism>
<proteinExistence type="predicted"/>
<dbReference type="InterPro" id="IPR047831">
    <property type="entry name" value="GPR180/TMEM145"/>
</dbReference>
<dbReference type="Proteomes" id="UP000735302">
    <property type="component" value="Unassembled WGS sequence"/>
</dbReference>
<feature type="domain" description="GPR180-like N-terminal" evidence="2">
    <location>
        <begin position="55"/>
        <end position="156"/>
    </location>
</feature>
<evidence type="ECO:0000256" key="1">
    <source>
        <dbReference type="SAM" id="Phobius"/>
    </source>
</evidence>
<keyword evidence="1" id="KW-0472">Membrane</keyword>
<dbReference type="Pfam" id="PF21870">
    <property type="entry name" value="GP180_GOLD"/>
    <property type="match status" value="1"/>
</dbReference>